<dbReference type="PANTHER" id="PTHR45805">
    <property type="entry name" value="NUCLEAR HORMONE RECEPTOR HR3-RELATED"/>
    <property type="match status" value="1"/>
</dbReference>
<dbReference type="FunFam" id="3.30.50.10:FF:000003">
    <property type="entry name" value="Nuclear orphan receptor ROR-beta"/>
    <property type="match status" value="1"/>
</dbReference>
<dbReference type="PRINTS" id="PR00047">
    <property type="entry name" value="STROIDFINGER"/>
</dbReference>
<dbReference type="InterPro" id="IPR044101">
    <property type="entry name" value="NR_DBD_ROR"/>
</dbReference>
<comment type="caution">
    <text evidence="12">The sequence shown here is derived from an EMBL/GenBank/DDBJ whole genome shotgun (WGS) entry which is preliminary data.</text>
</comment>
<evidence type="ECO:0000259" key="11">
    <source>
        <dbReference type="PROSITE" id="PS51843"/>
    </source>
</evidence>
<dbReference type="InterPro" id="IPR013088">
    <property type="entry name" value="Znf_NHR/GATA"/>
</dbReference>
<evidence type="ECO:0008006" key="14">
    <source>
        <dbReference type="Google" id="ProtNLM"/>
    </source>
</evidence>
<feature type="domain" description="Nuclear receptor" evidence="10">
    <location>
        <begin position="51"/>
        <end position="126"/>
    </location>
</feature>
<accession>A0A811JSX7</accession>
<dbReference type="SMART" id="SM00399">
    <property type="entry name" value="ZnF_C4"/>
    <property type="match status" value="1"/>
</dbReference>
<dbReference type="PROSITE" id="PS00031">
    <property type="entry name" value="NUCLEAR_REC_DBD_1"/>
    <property type="match status" value="1"/>
</dbReference>
<dbReference type="EMBL" id="CAJFCW020000001">
    <property type="protein sequence ID" value="CAG9081802.1"/>
    <property type="molecule type" value="Genomic_DNA"/>
</dbReference>
<evidence type="ECO:0000313" key="12">
    <source>
        <dbReference type="EMBL" id="CAD5206445.1"/>
    </source>
</evidence>
<evidence type="ECO:0000256" key="8">
    <source>
        <dbReference type="ARBA" id="ARBA00023170"/>
    </source>
</evidence>
<dbReference type="SUPFAM" id="SSF57716">
    <property type="entry name" value="Glucocorticoid receptor-like (DNA-binding domain)"/>
    <property type="match status" value="1"/>
</dbReference>
<evidence type="ECO:0000259" key="10">
    <source>
        <dbReference type="PROSITE" id="PS51030"/>
    </source>
</evidence>
<keyword evidence="7" id="KW-0804">Transcription</keyword>
<evidence type="ECO:0000256" key="2">
    <source>
        <dbReference type="ARBA" id="ARBA00022723"/>
    </source>
</evidence>
<evidence type="ECO:0000256" key="6">
    <source>
        <dbReference type="ARBA" id="ARBA00023125"/>
    </source>
</evidence>
<dbReference type="PANTHER" id="PTHR45805:SF2">
    <property type="entry name" value="NUCLEAR HORMONE RECEPTOR HR3-RELATED"/>
    <property type="match status" value="1"/>
</dbReference>
<dbReference type="PRINTS" id="PR00398">
    <property type="entry name" value="STRDHORMONER"/>
</dbReference>
<dbReference type="InterPro" id="IPR035500">
    <property type="entry name" value="NHR-like_dom_sf"/>
</dbReference>
<dbReference type="Gene3D" id="1.10.565.10">
    <property type="entry name" value="Retinoid X Receptor"/>
    <property type="match status" value="1"/>
</dbReference>
<evidence type="ECO:0000256" key="7">
    <source>
        <dbReference type="ARBA" id="ARBA00023163"/>
    </source>
</evidence>
<dbReference type="GO" id="GO:0005634">
    <property type="term" value="C:nucleus"/>
    <property type="evidence" value="ECO:0007669"/>
    <property type="project" value="UniProtKB-SubCell"/>
</dbReference>
<dbReference type="CDD" id="cd06968">
    <property type="entry name" value="NR_DBD_ROR"/>
    <property type="match status" value="1"/>
</dbReference>
<dbReference type="PROSITE" id="PS51030">
    <property type="entry name" value="NUCLEAR_REC_DBD_2"/>
    <property type="match status" value="1"/>
</dbReference>
<keyword evidence="8" id="KW-0675">Receptor</keyword>
<dbReference type="Proteomes" id="UP000783686">
    <property type="component" value="Unassembled WGS sequence"/>
</dbReference>
<dbReference type="GO" id="GO:0000978">
    <property type="term" value="F:RNA polymerase II cis-regulatory region sequence-specific DNA binding"/>
    <property type="evidence" value="ECO:0007669"/>
    <property type="project" value="TreeGrafter"/>
</dbReference>
<dbReference type="PROSITE" id="PS51843">
    <property type="entry name" value="NR_LBD"/>
    <property type="match status" value="1"/>
</dbReference>
<dbReference type="AlphaFoldDB" id="A0A811JSX7"/>
<keyword evidence="3" id="KW-0863">Zinc-finger</keyword>
<dbReference type="Pfam" id="PF00104">
    <property type="entry name" value="Hormone_recep"/>
    <property type="match status" value="1"/>
</dbReference>
<keyword evidence="5" id="KW-0805">Transcription regulation</keyword>
<protein>
    <recommendedName>
        <fullName evidence="14">Nuclear receptor domain-containing protein</fullName>
    </recommendedName>
</protein>
<evidence type="ECO:0000256" key="1">
    <source>
        <dbReference type="ARBA" id="ARBA00004123"/>
    </source>
</evidence>
<dbReference type="GO" id="GO:0004879">
    <property type="term" value="F:nuclear receptor activity"/>
    <property type="evidence" value="ECO:0007669"/>
    <property type="project" value="TreeGrafter"/>
</dbReference>
<evidence type="ECO:0000256" key="3">
    <source>
        <dbReference type="ARBA" id="ARBA00022771"/>
    </source>
</evidence>
<dbReference type="EMBL" id="CAJFDH010000001">
    <property type="protein sequence ID" value="CAD5206445.1"/>
    <property type="molecule type" value="Genomic_DNA"/>
</dbReference>
<keyword evidence="9" id="KW-0539">Nucleus</keyword>
<organism evidence="12 13">
    <name type="scientific">Bursaphelenchus okinawaensis</name>
    <dbReference type="NCBI Taxonomy" id="465554"/>
    <lineage>
        <taxon>Eukaryota</taxon>
        <taxon>Metazoa</taxon>
        <taxon>Ecdysozoa</taxon>
        <taxon>Nematoda</taxon>
        <taxon>Chromadorea</taxon>
        <taxon>Rhabditida</taxon>
        <taxon>Tylenchina</taxon>
        <taxon>Tylenchomorpha</taxon>
        <taxon>Aphelenchoidea</taxon>
        <taxon>Aphelenchoididae</taxon>
        <taxon>Bursaphelenchus</taxon>
    </lineage>
</organism>
<dbReference type="SUPFAM" id="SSF48508">
    <property type="entry name" value="Nuclear receptor ligand-binding domain"/>
    <property type="match status" value="1"/>
</dbReference>
<evidence type="ECO:0000256" key="5">
    <source>
        <dbReference type="ARBA" id="ARBA00023015"/>
    </source>
</evidence>
<dbReference type="Pfam" id="PF00105">
    <property type="entry name" value="zf-C4"/>
    <property type="match status" value="1"/>
</dbReference>
<evidence type="ECO:0000313" key="13">
    <source>
        <dbReference type="Proteomes" id="UP000614601"/>
    </source>
</evidence>
<dbReference type="GO" id="GO:0008270">
    <property type="term" value="F:zinc ion binding"/>
    <property type="evidence" value="ECO:0007669"/>
    <property type="project" value="UniProtKB-KW"/>
</dbReference>
<dbReference type="Gene3D" id="3.30.50.10">
    <property type="entry name" value="Erythroid Transcription Factor GATA-1, subunit A"/>
    <property type="match status" value="1"/>
</dbReference>
<keyword evidence="4" id="KW-0862">Zinc</keyword>
<proteinExistence type="predicted"/>
<feature type="domain" description="NR LBD" evidence="11">
    <location>
        <begin position="272"/>
        <end position="510"/>
    </location>
</feature>
<dbReference type="InterPro" id="IPR000536">
    <property type="entry name" value="Nucl_hrmn_rcpt_lig-bd"/>
</dbReference>
<reference evidence="12" key="1">
    <citation type="submission" date="2020-09" db="EMBL/GenBank/DDBJ databases">
        <authorList>
            <person name="Kikuchi T."/>
        </authorList>
    </citation>
    <scope>NUCLEOTIDE SEQUENCE</scope>
    <source>
        <strain evidence="12">SH1</strain>
    </source>
</reference>
<evidence type="ECO:0000256" key="4">
    <source>
        <dbReference type="ARBA" id="ARBA00022833"/>
    </source>
</evidence>
<dbReference type="Proteomes" id="UP000614601">
    <property type="component" value="Unassembled WGS sequence"/>
</dbReference>
<keyword evidence="2" id="KW-0479">Metal-binding</keyword>
<dbReference type="OrthoDB" id="5771769at2759"/>
<evidence type="ECO:0000256" key="9">
    <source>
        <dbReference type="ARBA" id="ARBA00023242"/>
    </source>
</evidence>
<gene>
    <name evidence="12" type="ORF">BOKJ2_LOCUS1129</name>
</gene>
<keyword evidence="6" id="KW-0238">DNA-binding</keyword>
<keyword evidence="13" id="KW-1185">Reference proteome</keyword>
<dbReference type="InterPro" id="IPR001628">
    <property type="entry name" value="Znf_hrmn_rcpt"/>
</dbReference>
<comment type="subcellular location">
    <subcellularLocation>
        <location evidence="1">Nucleus</location>
    </subcellularLocation>
</comment>
<name>A0A811JSX7_9BILA</name>
<sequence>MYSAEICVPTVSSTDSELEIKPNINKKYPKLKSNERLVENDENGGEPQIEVIPCKVCGDKSSGVHYGVITCEGCKGFFRRSQNTPVQYQCTRQKNCTVDRVNRNRCQYCRLQKCLDLGMSREAVKFGRMSKKQREKVEDEARMCRERAVYQNSPIPYAYEMKYSPNQMYLSPQTVSSTQPLQGYDMYHSSPGSYPPNSNINGIHPPSTPMPMTYVHQPHHGLAPTEPYRYTQNALPGYPVAQMGQLPPTSDGYITEYKTEYDLPHTEVSTTFNEMMVDTIVSAYDTVYAQYKNGKDNDENLTIHSKQQMFMNMDRISGWHKFSAEITKIITSVIEFAKSIKNFTFIDQNMQIAILKNVAFEVALVMAPHMMSLDDNEDSIIVDDVRLPLSFFQCVDSLDNDFGTSLINHLRELASFHLTNQEVGLLAAAILMKSADCQHEFVEQLKDHLKQHLSSRAIVEDNTVDVFGRLWSFVNQLSNLKHQHHECLHRLLHENQSFCDKLSPLYRELFL</sequence>
<dbReference type="InterPro" id="IPR001723">
    <property type="entry name" value="Nuclear_hrmn_rcpt"/>
</dbReference>